<keyword evidence="6" id="KW-1185">Reference proteome</keyword>
<protein>
    <submittedName>
        <fullName evidence="5">Peptidoglycan-binding protein</fullName>
    </submittedName>
</protein>
<dbReference type="InterPro" id="IPR006311">
    <property type="entry name" value="TAT_signal"/>
</dbReference>
<organism evidence="5 6">
    <name type="scientific">Prauserella cavernicola</name>
    <dbReference type="NCBI Taxonomy" id="2800127"/>
    <lineage>
        <taxon>Bacteria</taxon>
        <taxon>Bacillati</taxon>
        <taxon>Actinomycetota</taxon>
        <taxon>Actinomycetes</taxon>
        <taxon>Pseudonocardiales</taxon>
        <taxon>Pseudonocardiaceae</taxon>
        <taxon>Prauserella</taxon>
    </lineage>
</organism>
<dbReference type="EMBL" id="JAENJH010000001">
    <property type="protein sequence ID" value="MBK1783859.1"/>
    <property type="molecule type" value="Genomic_DNA"/>
</dbReference>
<gene>
    <name evidence="5" type="ORF">JHE00_05910</name>
</gene>
<comment type="caution">
    <text evidence="5">The sequence shown here is derived from an EMBL/GenBank/DDBJ whole genome shotgun (WGS) entry which is preliminary data.</text>
</comment>
<dbReference type="Gene3D" id="2.40.420.20">
    <property type="match status" value="1"/>
</dbReference>
<evidence type="ECO:0000256" key="1">
    <source>
        <dbReference type="ARBA" id="ARBA00022448"/>
    </source>
</evidence>
<dbReference type="PROSITE" id="PS51318">
    <property type="entry name" value="TAT"/>
    <property type="match status" value="1"/>
</dbReference>
<evidence type="ECO:0000313" key="6">
    <source>
        <dbReference type="Proteomes" id="UP000635245"/>
    </source>
</evidence>
<dbReference type="PANTHER" id="PTHR30097">
    <property type="entry name" value="CATION EFFLUX SYSTEM PROTEIN CUSB"/>
    <property type="match status" value="1"/>
</dbReference>
<evidence type="ECO:0000256" key="3">
    <source>
        <dbReference type="SAM" id="Phobius"/>
    </source>
</evidence>
<accession>A0A934QQH8</accession>
<dbReference type="InterPro" id="IPR051909">
    <property type="entry name" value="MFP_Cation_Efflux"/>
</dbReference>
<dbReference type="GO" id="GO:0060003">
    <property type="term" value="P:copper ion export"/>
    <property type="evidence" value="ECO:0007669"/>
    <property type="project" value="TreeGrafter"/>
</dbReference>
<feature type="transmembrane region" description="Helical" evidence="3">
    <location>
        <begin position="19"/>
        <end position="38"/>
    </location>
</feature>
<sequence>MSEDDATGPRRARRPRRNVLIALTAGVIAVGAGAGFGITDAVTANADEGDTDAPRAYDGTAEEIVRGDLSGSTTASGTLRFSGGRSIESAGNGILTGLPAPGSLVRLGDRLYAVDNVGVYLLRGDLPAWRDFETGMADGPDVRALEHSLRELGFFDGEPDEEFTWLTANAIELWQKDLGVEVTGRLPLGSVVFTRGDLRIGNLTAQVGDRVAPGAGLFETTGTTQVVDVDLPLADQRLAAKDKPVHLRLPDGAETTGTISSVGTPTEKESAHGGGDTVIPVVITLDDPDAAGSFQEASVTVDIPSETREDVLSVPVGALLALDARRFGIEIVGRDGGTRKVPVTTGLFAGGRVEVSGDGVRAGERVVVPSR</sequence>
<evidence type="ECO:0000313" key="5">
    <source>
        <dbReference type="EMBL" id="MBK1783859.1"/>
    </source>
</evidence>
<evidence type="ECO:0000256" key="2">
    <source>
        <dbReference type="SAM" id="MobiDB-lite"/>
    </source>
</evidence>
<dbReference type="GO" id="GO:0015679">
    <property type="term" value="P:plasma membrane copper ion transport"/>
    <property type="evidence" value="ECO:0007669"/>
    <property type="project" value="TreeGrafter"/>
</dbReference>
<dbReference type="AlphaFoldDB" id="A0A934QQH8"/>
<dbReference type="SUPFAM" id="SSF47090">
    <property type="entry name" value="PGBD-like"/>
    <property type="match status" value="1"/>
</dbReference>
<dbReference type="GO" id="GO:0030313">
    <property type="term" value="C:cell envelope"/>
    <property type="evidence" value="ECO:0007669"/>
    <property type="project" value="TreeGrafter"/>
</dbReference>
<reference evidence="5" key="1">
    <citation type="submission" date="2020-12" db="EMBL/GenBank/DDBJ databases">
        <title>Prauserella sp. ASG 168, a novel actinomycete isolated from cave rock.</title>
        <authorList>
            <person name="Suriyachadkun C."/>
        </authorList>
    </citation>
    <scope>NUCLEOTIDE SEQUENCE</scope>
    <source>
        <strain evidence="5">ASG 168</strain>
    </source>
</reference>
<feature type="domain" description="Peptidoglycan binding-like" evidence="4">
    <location>
        <begin position="139"/>
        <end position="186"/>
    </location>
</feature>
<dbReference type="RefSeq" id="WP_200315464.1">
    <property type="nucleotide sequence ID" value="NZ_JAENJH010000001.1"/>
</dbReference>
<dbReference type="PANTHER" id="PTHR30097:SF4">
    <property type="entry name" value="SLR6042 PROTEIN"/>
    <property type="match status" value="1"/>
</dbReference>
<keyword evidence="3" id="KW-0472">Membrane</keyword>
<keyword evidence="3" id="KW-0812">Transmembrane</keyword>
<evidence type="ECO:0000259" key="4">
    <source>
        <dbReference type="Pfam" id="PF01471"/>
    </source>
</evidence>
<dbReference type="Pfam" id="PF01471">
    <property type="entry name" value="PG_binding_1"/>
    <property type="match status" value="1"/>
</dbReference>
<keyword evidence="3" id="KW-1133">Transmembrane helix</keyword>
<feature type="region of interest" description="Disordered" evidence="2">
    <location>
        <begin position="249"/>
        <end position="275"/>
    </location>
</feature>
<keyword evidence="1" id="KW-0813">Transport</keyword>
<dbReference type="Gene3D" id="1.10.101.10">
    <property type="entry name" value="PGBD-like superfamily/PGBD"/>
    <property type="match status" value="1"/>
</dbReference>
<proteinExistence type="predicted"/>
<dbReference type="InterPro" id="IPR002477">
    <property type="entry name" value="Peptidoglycan-bd-like"/>
</dbReference>
<dbReference type="Proteomes" id="UP000635245">
    <property type="component" value="Unassembled WGS sequence"/>
</dbReference>
<dbReference type="InterPro" id="IPR036365">
    <property type="entry name" value="PGBD-like_sf"/>
</dbReference>
<feature type="compositionally biased region" description="Polar residues" evidence="2">
    <location>
        <begin position="255"/>
        <end position="264"/>
    </location>
</feature>
<dbReference type="InterPro" id="IPR036366">
    <property type="entry name" value="PGBDSf"/>
</dbReference>
<name>A0A934QQH8_9PSEU</name>